<dbReference type="OMA" id="YEMAFDK"/>
<dbReference type="KEGG" id="xcm:J164_02784"/>
<dbReference type="CDD" id="cd16892">
    <property type="entry name" value="LT_VirB1-like"/>
    <property type="match status" value="1"/>
</dbReference>
<feature type="domain" description="Transglycosylase SLT" evidence="1">
    <location>
        <begin position="18"/>
        <end position="135"/>
    </location>
</feature>
<proteinExistence type="predicted"/>
<sequence>MLPGMELMGCTGLAVPGEVMQHVVRIESSRNPYAIGVVGGRLVREPRGLAEAVATAKMLEQKGYNFSLGLGQVNRYNLQKYGLATYEMAFDKCPNLVAASKILAECHSRSGANWGKSFSCYYSGNFETGFKHGYVQKIYASIRQSVASSGAEPIAVVPTRQVQLKPANPLRQAAAELADAIVARRIQEFSGASHTAASPPGPMLSQPAPAYSLPSRVAPVAPAAAPEENELYVVKATGQGRGVAVPAPGPQALTPTDQSVPASMQRAPQTVPQVDSAFVF</sequence>
<evidence type="ECO:0000313" key="4">
    <source>
        <dbReference type="Proteomes" id="UP000052230"/>
    </source>
</evidence>
<evidence type="ECO:0000259" key="1">
    <source>
        <dbReference type="Pfam" id="PF01464"/>
    </source>
</evidence>
<dbReference type="InterPro" id="IPR008258">
    <property type="entry name" value="Transglycosylase_SLT_dom_1"/>
</dbReference>
<dbReference type="Proteomes" id="UP000052230">
    <property type="component" value="Unassembled WGS sequence"/>
</dbReference>
<organism evidence="2 4">
    <name type="scientific">Xanthomonas citri pv. citri</name>
    <dbReference type="NCBI Taxonomy" id="611301"/>
    <lineage>
        <taxon>Bacteria</taxon>
        <taxon>Pseudomonadati</taxon>
        <taxon>Pseudomonadota</taxon>
        <taxon>Gammaproteobacteria</taxon>
        <taxon>Lysobacterales</taxon>
        <taxon>Lysobacteraceae</taxon>
        <taxon>Xanthomonas</taxon>
    </lineage>
</organism>
<dbReference type="AlphaFoldDB" id="A0A0U5FJG2"/>
<dbReference type="InterPro" id="IPR023346">
    <property type="entry name" value="Lysozyme-like_dom_sf"/>
</dbReference>
<dbReference type="EMBL" id="CCXZ01000145">
    <property type="protein sequence ID" value="CEG17087.1"/>
    <property type="molecule type" value="Genomic_DNA"/>
</dbReference>
<dbReference type="KEGG" id="xcf:J172_02790"/>
<dbReference type="Pfam" id="PF01464">
    <property type="entry name" value="SLT"/>
    <property type="match status" value="1"/>
</dbReference>
<dbReference type="SUPFAM" id="SSF53955">
    <property type="entry name" value="Lysozyme-like"/>
    <property type="match status" value="1"/>
</dbReference>
<reference evidence="3" key="2">
    <citation type="submission" date="2020-01" db="EMBL/GenBank/DDBJ databases">
        <authorList>
            <person name="Richard D."/>
        </authorList>
    </citation>
    <scope>NUCLEOTIDE SEQUENCE</scope>
    <source>
        <strain evidence="3">JP541</strain>
    </source>
</reference>
<gene>
    <name evidence="2" type="primary">virB</name>
    <name evidence="3" type="ORF">GUH15_22865</name>
    <name evidence="2" type="ORF">XAC3562_500017</name>
</gene>
<protein>
    <submittedName>
        <fullName evidence="3">Transglycosylase SLT domain-containing protein</fullName>
    </submittedName>
    <submittedName>
        <fullName evidence="2">Type IV secretion system protein virB1</fullName>
    </submittedName>
</protein>
<keyword evidence="4" id="KW-1185">Reference proteome</keyword>
<dbReference type="EMBL" id="JAABFR010001748">
    <property type="protein sequence ID" value="MBD4338842.1"/>
    <property type="molecule type" value="Genomic_DNA"/>
</dbReference>
<dbReference type="KEGG" id="xcw:J162_02787"/>
<accession>A0A0U5FJG2</accession>
<dbReference type="KEGG" id="xcn:J169_02796"/>
<dbReference type="KEGG" id="xcu:J159_02784"/>
<dbReference type="Proteomes" id="UP000653002">
    <property type="component" value="Unassembled WGS sequence"/>
</dbReference>
<comment type="caution">
    <text evidence="2">The sequence shown here is derived from an EMBL/GenBank/DDBJ whole genome shotgun (WGS) entry which is preliminary data.</text>
</comment>
<reference evidence="2 4" key="1">
    <citation type="submission" date="2014-09" db="EMBL/GenBank/DDBJ databases">
        <authorList>
            <person name="Regsiter A."/>
        </authorList>
    </citation>
    <scope>NUCLEOTIDE SEQUENCE [LARGE SCALE GENOMIC DNA]</scope>
</reference>
<evidence type="ECO:0000313" key="3">
    <source>
        <dbReference type="EMBL" id="MBD4338842.1"/>
    </source>
</evidence>
<dbReference type="KEGG" id="xcr:J163_02783"/>
<evidence type="ECO:0000313" key="2">
    <source>
        <dbReference type="EMBL" id="CEG17087.1"/>
    </source>
</evidence>
<name>A0A0U5FJG2_XANCI</name>